<dbReference type="PRINTS" id="PR00938">
    <property type="entry name" value="BRACHYURY"/>
</dbReference>
<dbReference type="GO" id="GO:0045893">
    <property type="term" value="P:positive regulation of DNA-templated transcription"/>
    <property type="evidence" value="ECO:0007669"/>
    <property type="project" value="InterPro"/>
</dbReference>
<evidence type="ECO:0000259" key="9">
    <source>
        <dbReference type="PROSITE" id="PS50252"/>
    </source>
</evidence>
<keyword evidence="11" id="KW-1185">Reference proteome</keyword>
<proteinExistence type="predicted"/>
<dbReference type="InterPro" id="IPR018186">
    <property type="entry name" value="TF_T-box_CS"/>
</dbReference>
<evidence type="ECO:0000256" key="6">
    <source>
        <dbReference type="ARBA" id="ARBA00023242"/>
    </source>
</evidence>
<evidence type="ECO:0000313" key="11">
    <source>
        <dbReference type="Proteomes" id="UP000494040"/>
    </source>
</evidence>
<dbReference type="Gene3D" id="2.60.40.820">
    <property type="entry name" value="Transcription factor, T-box"/>
    <property type="match status" value="1"/>
</dbReference>
<feature type="domain" description="T-box" evidence="9">
    <location>
        <begin position="26"/>
        <end position="206"/>
    </location>
</feature>
<dbReference type="AlphaFoldDB" id="A0A8I6RQE0"/>
<keyword evidence="2" id="KW-0217">Developmental protein</keyword>
<organism evidence="10 11">
    <name type="scientific">Cimex lectularius</name>
    <name type="common">Bed bug</name>
    <name type="synonym">Acanthia lectularia</name>
    <dbReference type="NCBI Taxonomy" id="79782"/>
    <lineage>
        <taxon>Eukaryota</taxon>
        <taxon>Metazoa</taxon>
        <taxon>Ecdysozoa</taxon>
        <taxon>Arthropoda</taxon>
        <taxon>Hexapoda</taxon>
        <taxon>Insecta</taxon>
        <taxon>Pterygota</taxon>
        <taxon>Neoptera</taxon>
        <taxon>Paraneoptera</taxon>
        <taxon>Hemiptera</taxon>
        <taxon>Heteroptera</taxon>
        <taxon>Panheteroptera</taxon>
        <taxon>Cimicomorpha</taxon>
        <taxon>Cimicidae</taxon>
        <taxon>Cimex</taxon>
    </lineage>
</organism>
<dbReference type="Pfam" id="PF00907">
    <property type="entry name" value="T-box"/>
    <property type="match status" value="1"/>
</dbReference>
<dbReference type="InterPro" id="IPR001699">
    <property type="entry name" value="TF_T-box"/>
</dbReference>
<evidence type="ECO:0000256" key="7">
    <source>
        <dbReference type="PROSITE-ProRule" id="PRU00201"/>
    </source>
</evidence>
<dbReference type="GO" id="GO:0001708">
    <property type="term" value="P:cell fate specification"/>
    <property type="evidence" value="ECO:0007669"/>
    <property type="project" value="TreeGrafter"/>
</dbReference>
<name>A0A8I6RQE0_CIMLE</name>
<feature type="compositionally biased region" description="Low complexity" evidence="8">
    <location>
        <begin position="241"/>
        <end position="258"/>
    </location>
</feature>
<dbReference type="GO" id="GO:0005634">
    <property type="term" value="C:nucleus"/>
    <property type="evidence" value="ECO:0007669"/>
    <property type="project" value="UniProtKB-SubCell"/>
</dbReference>
<keyword evidence="4 7" id="KW-0238">DNA-binding</keyword>
<dbReference type="GO" id="GO:0000978">
    <property type="term" value="F:RNA polymerase II cis-regulatory region sequence-specific DNA binding"/>
    <property type="evidence" value="ECO:0007669"/>
    <property type="project" value="InterPro"/>
</dbReference>
<dbReference type="OMA" id="HRMETEM"/>
<evidence type="ECO:0000313" key="10">
    <source>
        <dbReference type="EnsemblMetazoa" id="XP_014246274.1"/>
    </source>
</evidence>
<dbReference type="InterPro" id="IPR046360">
    <property type="entry name" value="T-box_DNA-bd"/>
</dbReference>
<dbReference type="Proteomes" id="UP000494040">
    <property type="component" value="Unassembled WGS sequence"/>
</dbReference>
<comment type="subcellular location">
    <subcellularLocation>
        <location evidence="1 7">Nucleus</location>
    </subcellularLocation>
</comment>
<accession>A0A8I6RQE0</accession>
<feature type="region of interest" description="Disordered" evidence="8">
    <location>
        <begin position="234"/>
        <end position="262"/>
    </location>
</feature>
<dbReference type="PROSITE" id="PS50252">
    <property type="entry name" value="TBOX_3"/>
    <property type="match status" value="1"/>
</dbReference>
<dbReference type="KEGG" id="clec:106664795"/>
<dbReference type="GO" id="GO:0000981">
    <property type="term" value="F:DNA-binding transcription factor activity, RNA polymerase II-specific"/>
    <property type="evidence" value="ECO:0007669"/>
    <property type="project" value="TreeGrafter"/>
</dbReference>
<comment type="caution">
    <text evidence="7">Lacks conserved residue(s) required for the propagation of feature annotation.</text>
</comment>
<dbReference type="PANTHER" id="PTHR11267:SF204">
    <property type="entry name" value="SPADETAIL"/>
    <property type="match status" value="1"/>
</dbReference>
<sequence>MNNAHSDVKMEREVFHPEMNNVQVELKNVDLWKQFHKEGTEMIITKSGRRMFPSLRLSLKGLHPDVRYFVLFELTLSSNHRFKFISSEWVTGGGAEPQTHASTRMHIHPDSPATGASWMAQDVSFHRVKLTNNTLDRSGNLVLTSMHKYQPRIHIVKASDILALTWSPTLTVTFPETEFIAVTAYQNQKITKLKIDYNPFAKGFRENGQARTKRKAENLSLQSKRDCNEVQEVEDLKQTGDDSGVSVTSDSPGPSVHSPSPPVPLISDIPPPPFYPHSLWPYPIHFPPTYPFVFPSIAPFYHNPAPFTHN</sequence>
<dbReference type="PANTHER" id="PTHR11267">
    <property type="entry name" value="T-BOX PROTEIN-RELATED"/>
    <property type="match status" value="1"/>
</dbReference>
<dbReference type="PRINTS" id="PR00937">
    <property type="entry name" value="TBOX"/>
</dbReference>
<dbReference type="SMART" id="SM00425">
    <property type="entry name" value="TBOX"/>
    <property type="match status" value="1"/>
</dbReference>
<keyword evidence="5" id="KW-0804">Transcription</keyword>
<evidence type="ECO:0000256" key="4">
    <source>
        <dbReference type="ARBA" id="ARBA00023125"/>
    </source>
</evidence>
<dbReference type="SUPFAM" id="SSF49417">
    <property type="entry name" value="p53-like transcription factors"/>
    <property type="match status" value="1"/>
</dbReference>
<reference evidence="10" key="1">
    <citation type="submission" date="2022-01" db="UniProtKB">
        <authorList>
            <consortium name="EnsemblMetazoa"/>
        </authorList>
    </citation>
    <scope>IDENTIFICATION</scope>
</reference>
<evidence type="ECO:0000256" key="1">
    <source>
        <dbReference type="ARBA" id="ARBA00004123"/>
    </source>
</evidence>
<dbReference type="InterPro" id="IPR002070">
    <property type="entry name" value="TF_Brachyury"/>
</dbReference>
<dbReference type="PROSITE" id="PS01264">
    <property type="entry name" value="TBOX_2"/>
    <property type="match status" value="1"/>
</dbReference>
<dbReference type="OrthoDB" id="7442607at2759"/>
<dbReference type="InterPro" id="IPR036960">
    <property type="entry name" value="T-box_sf"/>
</dbReference>
<dbReference type="CDD" id="cd20681">
    <property type="entry name" value="T-box_Drosocross-like"/>
    <property type="match status" value="1"/>
</dbReference>
<dbReference type="RefSeq" id="XP_014246274.1">
    <property type="nucleotide sequence ID" value="XM_014390788.2"/>
</dbReference>
<evidence type="ECO:0000256" key="2">
    <source>
        <dbReference type="ARBA" id="ARBA00022473"/>
    </source>
</evidence>
<protein>
    <recommendedName>
        <fullName evidence="9">T-box domain-containing protein</fullName>
    </recommendedName>
</protein>
<dbReference type="InterPro" id="IPR008967">
    <property type="entry name" value="p53-like_TF_DNA-bd_sf"/>
</dbReference>
<dbReference type="GeneID" id="106664795"/>
<evidence type="ECO:0000256" key="5">
    <source>
        <dbReference type="ARBA" id="ARBA00023163"/>
    </source>
</evidence>
<dbReference type="PROSITE" id="PS01283">
    <property type="entry name" value="TBOX_1"/>
    <property type="match status" value="1"/>
</dbReference>
<dbReference type="GO" id="GO:0000785">
    <property type="term" value="C:chromatin"/>
    <property type="evidence" value="ECO:0007669"/>
    <property type="project" value="TreeGrafter"/>
</dbReference>
<dbReference type="EnsemblMetazoa" id="XM_014390788.2">
    <property type="protein sequence ID" value="XP_014246274.1"/>
    <property type="gene ID" value="LOC106664795"/>
</dbReference>
<keyword evidence="6 7" id="KW-0539">Nucleus</keyword>
<dbReference type="FunFam" id="2.60.40.820:FF:000010">
    <property type="entry name" value="T-box transcription factor TBX6"/>
    <property type="match status" value="1"/>
</dbReference>
<keyword evidence="3" id="KW-0805">Transcription regulation</keyword>
<evidence type="ECO:0000256" key="8">
    <source>
        <dbReference type="SAM" id="MobiDB-lite"/>
    </source>
</evidence>
<evidence type="ECO:0000256" key="3">
    <source>
        <dbReference type="ARBA" id="ARBA00023015"/>
    </source>
</evidence>